<reference evidence="4" key="1">
    <citation type="submission" date="2017-11" db="EMBL/GenBank/DDBJ databases">
        <authorList>
            <person name="Zhu W."/>
        </authorList>
    </citation>
    <scope>NUCLEOTIDE SEQUENCE [LARGE SCALE GENOMIC DNA]</scope>
    <source>
        <strain evidence="4">CAU 1183</strain>
    </source>
</reference>
<dbReference type="SUPFAM" id="SSF53850">
    <property type="entry name" value="Periplasmic binding protein-like II"/>
    <property type="match status" value="1"/>
</dbReference>
<dbReference type="OrthoDB" id="9787283at2"/>
<dbReference type="PANTHER" id="PTHR43649">
    <property type="entry name" value="ARABINOSE-BINDING PROTEIN-RELATED"/>
    <property type="match status" value="1"/>
</dbReference>
<evidence type="ECO:0000313" key="3">
    <source>
        <dbReference type="EMBL" id="RDW21317.1"/>
    </source>
</evidence>
<sequence length="519" mass="58748">MSMLKSKIGWLSLLLVMVLMITGCSNEETSSKSETSSEGTSSDSQKEMSIHMHYSDQNVFKDDWLVFEEAAKLTGVTLKGTASQTASNSDEVFNLMMASGDIPDIVHTYIKNFNQYGPEGAFIPLNDLIEEHAPNIKKALEENDVARKLITSPDGNIYNIPFIRDGKSEEGWFIRTDWLENLGLDAPETTEDYYNVLTAFKNDDPNGNGKADEIPFVARRLIYFTDLMYLWGAYDALYLQDGEIKYGPMEDEFLDAVKNLAKWYNEGLIDQEVFTRGKNAIVELAGSNTLGAAHDWFGSAANVNAVYKEDIPGFAFEVIAPPTNTKGEKFEETLRNAVGEFGWGISHSNEDPVATIKYFDFWLSEEGRRLMNFGVEGLTYTMEDGKPTFTEEVLSAGNVPQNLKDTYGVQSEIGFQQDFTYEEDWMDPVAKEGIQLYDDSGYYIEEDFPQLSFTPEEQERVNALETSLTTYFEENFQKWILGASDVDKDIDAFRKQLTKLGVDEYLEIQNTAFERFNNN</sequence>
<organism evidence="3 4">
    <name type="scientific">Oceanobacillus arenosus</name>
    <dbReference type="NCBI Taxonomy" id="1229153"/>
    <lineage>
        <taxon>Bacteria</taxon>
        <taxon>Bacillati</taxon>
        <taxon>Bacillota</taxon>
        <taxon>Bacilli</taxon>
        <taxon>Bacillales</taxon>
        <taxon>Bacillaceae</taxon>
        <taxon>Oceanobacillus</taxon>
    </lineage>
</organism>
<gene>
    <name evidence="3" type="ORF">CWR48_02575</name>
</gene>
<feature type="region of interest" description="Disordered" evidence="2">
    <location>
        <begin position="27"/>
        <end position="47"/>
    </location>
</feature>
<dbReference type="Gene3D" id="3.40.190.10">
    <property type="entry name" value="Periplasmic binding protein-like II"/>
    <property type="match status" value="2"/>
</dbReference>
<keyword evidence="4" id="KW-1185">Reference proteome</keyword>
<dbReference type="EMBL" id="PIOC01000003">
    <property type="protein sequence ID" value="RDW21317.1"/>
    <property type="molecule type" value="Genomic_DNA"/>
</dbReference>
<feature type="compositionally biased region" description="Low complexity" evidence="2">
    <location>
        <begin position="27"/>
        <end position="43"/>
    </location>
</feature>
<name>A0A3D8Q0H1_9BACI</name>
<dbReference type="PROSITE" id="PS51257">
    <property type="entry name" value="PROKAR_LIPOPROTEIN"/>
    <property type="match status" value="1"/>
</dbReference>
<dbReference type="PANTHER" id="PTHR43649:SF33">
    <property type="entry name" value="POLYGALACTURONAN_RHAMNOGALACTURONAN-BINDING PROTEIN YTCQ"/>
    <property type="match status" value="1"/>
</dbReference>
<evidence type="ECO:0000313" key="4">
    <source>
        <dbReference type="Proteomes" id="UP000257143"/>
    </source>
</evidence>
<proteinExistence type="predicted"/>
<accession>A0A3D8Q0H1</accession>
<dbReference type="InterPro" id="IPR050490">
    <property type="entry name" value="Bact_solute-bd_prot1"/>
</dbReference>
<evidence type="ECO:0000256" key="2">
    <source>
        <dbReference type="SAM" id="MobiDB-lite"/>
    </source>
</evidence>
<dbReference type="AlphaFoldDB" id="A0A3D8Q0H1"/>
<evidence type="ECO:0000256" key="1">
    <source>
        <dbReference type="ARBA" id="ARBA00022729"/>
    </source>
</evidence>
<keyword evidence="1" id="KW-0732">Signal</keyword>
<dbReference type="Proteomes" id="UP000257143">
    <property type="component" value="Unassembled WGS sequence"/>
</dbReference>
<protein>
    <submittedName>
        <fullName evidence="3">Sugar ABC transporter permease</fullName>
    </submittedName>
</protein>
<comment type="caution">
    <text evidence="3">The sequence shown here is derived from an EMBL/GenBank/DDBJ whole genome shotgun (WGS) entry which is preliminary data.</text>
</comment>